<gene>
    <name evidence="3" type="ORF">JAV76_01975</name>
</gene>
<dbReference type="PANTHER" id="PTHR30204:SF98">
    <property type="entry name" value="HTH-TYPE TRANSCRIPTIONAL REGULATOR ADHR"/>
    <property type="match status" value="1"/>
</dbReference>
<dbReference type="EMBL" id="JAEINH010000001">
    <property type="protein sequence ID" value="MBI9113780.1"/>
    <property type="molecule type" value="Genomic_DNA"/>
</dbReference>
<dbReference type="InterPro" id="IPR000551">
    <property type="entry name" value="MerR-type_HTH_dom"/>
</dbReference>
<dbReference type="Proteomes" id="UP000602087">
    <property type="component" value="Unassembled WGS sequence"/>
</dbReference>
<dbReference type="SUPFAM" id="SSF46955">
    <property type="entry name" value="Putative DNA-binding domain"/>
    <property type="match status" value="1"/>
</dbReference>
<dbReference type="InterPro" id="IPR047057">
    <property type="entry name" value="MerR_fam"/>
</dbReference>
<dbReference type="SMART" id="SM00422">
    <property type="entry name" value="HTH_MERR"/>
    <property type="match status" value="1"/>
</dbReference>
<evidence type="ECO:0000313" key="3">
    <source>
        <dbReference type="EMBL" id="MBI9113780.1"/>
    </source>
</evidence>
<dbReference type="GO" id="GO:0003677">
    <property type="term" value="F:DNA binding"/>
    <property type="evidence" value="ECO:0007669"/>
    <property type="project" value="UniProtKB-KW"/>
</dbReference>
<keyword evidence="4" id="KW-1185">Reference proteome</keyword>
<accession>A0A934I7S4</accession>
<evidence type="ECO:0000259" key="2">
    <source>
        <dbReference type="PROSITE" id="PS50937"/>
    </source>
</evidence>
<feature type="domain" description="HTH merR-type" evidence="2">
    <location>
        <begin position="1"/>
        <end position="64"/>
    </location>
</feature>
<dbReference type="AlphaFoldDB" id="A0A934I7S4"/>
<dbReference type="RefSeq" id="WP_198732328.1">
    <property type="nucleotide sequence ID" value="NZ_JAEINH010000001.1"/>
</dbReference>
<dbReference type="PROSITE" id="PS50937">
    <property type="entry name" value="HTH_MERR_2"/>
    <property type="match status" value="1"/>
</dbReference>
<dbReference type="PANTHER" id="PTHR30204">
    <property type="entry name" value="REDOX-CYCLING DRUG-SENSING TRANSCRIPTIONAL ACTIVATOR SOXR"/>
    <property type="match status" value="1"/>
</dbReference>
<evidence type="ECO:0000313" key="4">
    <source>
        <dbReference type="Proteomes" id="UP000602087"/>
    </source>
</evidence>
<keyword evidence="1" id="KW-0238">DNA-binding</keyword>
<comment type="caution">
    <text evidence="3">The sequence shown here is derived from an EMBL/GenBank/DDBJ whole genome shotgun (WGS) entry which is preliminary data.</text>
</comment>
<dbReference type="CDD" id="cd01109">
    <property type="entry name" value="HTH_YyaN"/>
    <property type="match status" value="1"/>
</dbReference>
<evidence type="ECO:0000256" key="1">
    <source>
        <dbReference type="ARBA" id="ARBA00023125"/>
    </source>
</evidence>
<proteinExistence type="predicted"/>
<protein>
    <submittedName>
        <fullName evidence="3">MerR family transcriptional regulator</fullName>
    </submittedName>
</protein>
<organism evidence="3 4">
    <name type="scientific">Sanguibacter suaedae</name>
    <dbReference type="NCBI Taxonomy" id="2795737"/>
    <lineage>
        <taxon>Bacteria</taxon>
        <taxon>Bacillati</taxon>
        <taxon>Actinomycetota</taxon>
        <taxon>Actinomycetes</taxon>
        <taxon>Micrococcales</taxon>
        <taxon>Sanguibacteraceae</taxon>
        <taxon>Sanguibacter</taxon>
    </lineage>
</organism>
<dbReference type="InterPro" id="IPR009061">
    <property type="entry name" value="DNA-bd_dom_put_sf"/>
</dbReference>
<dbReference type="GO" id="GO:0003700">
    <property type="term" value="F:DNA-binding transcription factor activity"/>
    <property type="evidence" value="ECO:0007669"/>
    <property type="project" value="InterPro"/>
</dbReference>
<reference evidence="3" key="1">
    <citation type="submission" date="2020-12" db="EMBL/GenBank/DDBJ databases">
        <title>Sanguibacter suaedae sp. nov., isolated from Suaeda aralocaspica.</title>
        <authorList>
            <person name="Ma Q."/>
        </authorList>
    </citation>
    <scope>NUCLEOTIDE SEQUENCE</scope>
    <source>
        <strain evidence="3">YZGR15</strain>
    </source>
</reference>
<dbReference type="Pfam" id="PF13411">
    <property type="entry name" value="MerR_1"/>
    <property type="match status" value="1"/>
</dbReference>
<name>A0A934I7S4_9MICO</name>
<dbReference type="Gene3D" id="1.10.1660.10">
    <property type="match status" value="1"/>
</dbReference>
<sequence>MATRVGLEADTLRYYERRGILPAPSRGPGGRRVYDESAVHLIEVLLHLRATGMPLAQIAEFTRLVAADPDGVRERLGLLQDHRAAVVLKMATWRSSMDVIETKIRDYEHRIQG</sequence>